<evidence type="ECO:0000259" key="2">
    <source>
        <dbReference type="Pfam" id="PF20151"/>
    </source>
</evidence>
<keyword evidence="4" id="KW-1185">Reference proteome</keyword>
<gene>
    <name evidence="3" type="ORF">SISNIDRAFT_491571</name>
</gene>
<keyword evidence="1" id="KW-0812">Transmembrane</keyword>
<feature type="transmembrane region" description="Helical" evidence="1">
    <location>
        <begin position="250"/>
        <end position="271"/>
    </location>
</feature>
<feature type="transmembrane region" description="Helical" evidence="1">
    <location>
        <begin position="95"/>
        <end position="115"/>
    </location>
</feature>
<feature type="domain" description="DUF6533" evidence="2">
    <location>
        <begin position="22"/>
        <end position="66"/>
    </location>
</feature>
<feature type="transmembrane region" description="Helical" evidence="1">
    <location>
        <begin position="216"/>
        <end position="238"/>
    </location>
</feature>
<sequence length="311" mass="35586">MLTTLETSSLISRDQYAFYGWISACSWLVWDLVISFDDEVTYIWRWSSLRNWCNVLYIYERYIVLLMMLSMGPIWNGWTFASTTSLTDTWCRGIGIYQSIIALVSILGTDIILVLRVNALYKCYSGACQNILRVLRVAFVAQFLASIVTVSIVTHYRKYARILVLSDPPSYTCISIEISDLRSGNWIPSILFETMLVLMTLYQSVKHEFHKKQGQLFRLSILVDGITVYVLLLVTSIVCEVAWSRGKEDWIAVFYPWNIAAISFSGSRLILNMRKVSHGKTGSGVELTTMGEIVFHQRTPLDDVESSLTWN</sequence>
<name>A0A164MP24_9AGAM</name>
<feature type="transmembrane region" description="Helical" evidence="1">
    <location>
        <begin position="55"/>
        <end position="75"/>
    </location>
</feature>
<accession>A0A164MP24</accession>
<reference evidence="3 4" key="1">
    <citation type="journal article" date="2016" name="Mol. Biol. Evol.">
        <title>Comparative Genomics of Early-Diverging Mushroom-Forming Fungi Provides Insights into the Origins of Lignocellulose Decay Capabilities.</title>
        <authorList>
            <person name="Nagy L.G."/>
            <person name="Riley R."/>
            <person name="Tritt A."/>
            <person name="Adam C."/>
            <person name="Daum C."/>
            <person name="Floudas D."/>
            <person name="Sun H."/>
            <person name="Yadav J.S."/>
            <person name="Pangilinan J."/>
            <person name="Larsson K.H."/>
            <person name="Matsuura K."/>
            <person name="Barry K."/>
            <person name="Labutti K."/>
            <person name="Kuo R."/>
            <person name="Ohm R.A."/>
            <person name="Bhattacharya S.S."/>
            <person name="Shirouzu T."/>
            <person name="Yoshinaga Y."/>
            <person name="Martin F.M."/>
            <person name="Grigoriev I.V."/>
            <person name="Hibbett D.S."/>
        </authorList>
    </citation>
    <scope>NUCLEOTIDE SEQUENCE [LARGE SCALE GENOMIC DNA]</scope>
    <source>
        <strain evidence="3 4">HHB9708</strain>
    </source>
</reference>
<dbReference type="AlphaFoldDB" id="A0A164MP24"/>
<dbReference type="OrthoDB" id="2637653at2759"/>
<keyword evidence="1" id="KW-0472">Membrane</keyword>
<evidence type="ECO:0000313" key="4">
    <source>
        <dbReference type="Proteomes" id="UP000076722"/>
    </source>
</evidence>
<dbReference type="Proteomes" id="UP000076722">
    <property type="component" value="Unassembled WGS sequence"/>
</dbReference>
<feature type="transmembrane region" description="Helical" evidence="1">
    <location>
        <begin position="16"/>
        <end position="34"/>
    </location>
</feature>
<feature type="transmembrane region" description="Helical" evidence="1">
    <location>
        <begin position="186"/>
        <end position="204"/>
    </location>
</feature>
<keyword evidence="1" id="KW-1133">Transmembrane helix</keyword>
<organism evidence="3 4">
    <name type="scientific">Sistotremastrum niveocremeum HHB9708</name>
    <dbReference type="NCBI Taxonomy" id="1314777"/>
    <lineage>
        <taxon>Eukaryota</taxon>
        <taxon>Fungi</taxon>
        <taxon>Dikarya</taxon>
        <taxon>Basidiomycota</taxon>
        <taxon>Agaricomycotina</taxon>
        <taxon>Agaricomycetes</taxon>
        <taxon>Sistotremastrales</taxon>
        <taxon>Sistotremastraceae</taxon>
        <taxon>Sertulicium</taxon>
        <taxon>Sertulicium niveocremeum</taxon>
    </lineage>
</organism>
<proteinExistence type="predicted"/>
<feature type="transmembrane region" description="Helical" evidence="1">
    <location>
        <begin position="135"/>
        <end position="156"/>
    </location>
</feature>
<dbReference type="InterPro" id="IPR045340">
    <property type="entry name" value="DUF6533"/>
</dbReference>
<evidence type="ECO:0000256" key="1">
    <source>
        <dbReference type="SAM" id="Phobius"/>
    </source>
</evidence>
<evidence type="ECO:0000313" key="3">
    <source>
        <dbReference type="EMBL" id="KZS86892.1"/>
    </source>
</evidence>
<dbReference type="STRING" id="1314777.A0A164MP24"/>
<protein>
    <recommendedName>
        <fullName evidence="2">DUF6533 domain-containing protein</fullName>
    </recommendedName>
</protein>
<dbReference type="EMBL" id="KV419464">
    <property type="protein sequence ID" value="KZS86892.1"/>
    <property type="molecule type" value="Genomic_DNA"/>
</dbReference>
<dbReference type="Pfam" id="PF20151">
    <property type="entry name" value="DUF6533"/>
    <property type="match status" value="1"/>
</dbReference>